<feature type="signal peptide" evidence="1">
    <location>
        <begin position="1"/>
        <end position="24"/>
    </location>
</feature>
<evidence type="ECO:0000256" key="1">
    <source>
        <dbReference type="SAM" id="SignalP"/>
    </source>
</evidence>
<dbReference type="AlphaFoldDB" id="A0A6B0U5R2"/>
<sequence length="78" mass="9074">MFLHVLQLFLAGVLYLVCVHEAASKVFLLHTSLRRRHRSPPLRRRGAPAGSTASFTKHLRRCAFLCVWFLRRVRFGLQ</sequence>
<organism evidence="2">
    <name type="scientific">Ixodes ricinus</name>
    <name type="common">Common tick</name>
    <name type="synonym">Acarus ricinus</name>
    <dbReference type="NCBI Taxonomy" id="34613"/>
    <lineage>
        <taxon>Eukaryota</taxon>
        <taxon>Metazoa</taxon>
        <taxon>Ecdysozoa</taxon>
        <taxon>Arthropoda</taxon>
        <taxon>Chelicerata</taxon>
        <taxon>Arachnida</taxon>
        <taxon>Acari</taxon>
        <taxon>Parasitiformes</taxon>
        <taxon>Ixodida</taxon>
        <taxon>Ixodoidea</taxon>
        <taxon>Ixodidae</taxon>
        <taxon>Ixodinae</taxon>
        <taxon>Ixodes</taxon>
    </lineage>
</organism>
<proteinExistence type="predicted"/>
<reference evidence="2" key="1">
    <citation type="submission" date="2019-12" db="EMBL/GenBank/DDBJ databases">
        <title>An insight into the sialome of adult female Ixodes ricinus ticks feeding for 6 days.</title>
        <authorList>
            <person name="Perner J."/>
            <person name="Ribeiro J.M.C."/>
        </authorList>
    </citation>
    <scope>NUCLEOTIDE SEQUENCE</scope>
    <source>
        <strain evidence="2">Semi-engorged</strain>
        <tissue evidence="2">Salivary glands</tissue>
    </source>
</reference>
<feature type="chain" id="PRO_5025521690" evidence="1">
    <location>
        <begin position="25"/>
        <end position="78"/>
    </location>
</feature>
<name>A0A6B0U5R2_IXORI</name>
<keyword evidence="1" id="KW-0732">Signal</keyword>
<protein>
    <submittedName>
        <fullName evidence="2">Putative secreted protein</fullName>
    </submittedName>
</protein>
<evidence type="ECO:0000313" key="2">
    <source>
        <dbReference type="EMBL" id="MXU83895.1"/>
    </source>
</evidence>
<accession>A0A6B0U5R2</accession>
<dbReference type="EMBL" id="GIFC01001812">
    <property type="protein sequence ID" value="MXU83895.1"/>
    <property type="molecule type" value="Transcribed_RNA"/>
</dbReference>